<evidence type="ECO:0000313" key="3">
    <source>
        <dbReference type="Proteomes" id="UP001279660"/>
    </source>
</evidence>
<name>A0ABU4PHK9_9SPHN</name>
<reference evidence="2 3" key="1">
    <citation type="submission" date="2023-11" db="EMBL/GenBank/DDBJ databases">
        <title>MicrobeMod: A computational toolkit for identifying prokaryotic methylation and restriction-modification with nanopore sequencing.</title>
        <authorList>
            <person name="Crits-Christoph A."/>
            <person name="Kang S.C."/>
            <person name="Lee H."/>
            <person name="Ostrov N."/>
        </authorList>
    </citation>
    <scope>NUCLEOTIDE SEQUENCE [LARGE SCALE GENOMIC DNA]</scope>
    <source>
        <strain evidence="2 3">ATCC 14820</strain>
    </source>
</reference>
<evidence type="ECO:0000313" key="2">
    <source>
        <dbReference type="EMBL" id="MDX5983681.1"/>
    </source>
</evidence>
<feature type="compositionally biased region" description="Low complexity" evidence="1">
    <location>
        <begin position="87"/>
        <end position="97"/>
    </location>
</feature>
<organism evidence="2 3">
    <name type="scientific">Sphingomonas echinoides</name>
    <dbReference type="NCBI Taxonomy" id="59803"/>
    <lineage>
        <taxon>Bacteria</taxon>
        <taxon>Pseudomonadati</taxon>
        <taxon>Pseudomonadota</taxon>
        <taxon>Alphaproteobacteria</taxon>
        <taxon>Sphingomonadales</taxon>
        <taxon>Sphingomonadaceae</taxon>
        <taxon>Sphingomonas</taxon>
    </lineage>
</organism>
<feature type="compositionally biased region" description="Polar residues" evidence="1">
    <location>
        <begin position="127"/>
        <end position="140"/>
    </location>
</feature>
<feature type="region of interest" description="Disordered" evidence="1">
    <location>
        <begin position="35"/>
        <end position="98"/>
    </location>
</feature>
<feature type="region of interest" description="Disordered" evidence="1">
    <location>
        <begin position="122"/>
        <end position="172"/>
    </location>
</feature>
<feature type="compositionally biased region" description="Gly residues" evidence="1">
    <location>
        <begin position="66"/>
        <end position="86"/>
    </location>
</feature>
<sequence length="172" mass="17524">MKFDDIKTRWQGYSARKKWTIAGIGAVLCIAAAGGDRNQRDGGRSDATGYAAAGGAPGYRQQPGYAGQGQDGPGDGSPAYVGGGAPASGSASAGGSVDIMSGWQHNQEVQDRAARAFDQNIRDESTIRSNTDGQVYSGVSNPVADGAVESGAAVQVPTAELPTTTTTSEPEQ</sequence>
<protein>
    <submittedName>
        <fullName evidence="2">Uncharacterized protein</fullName>
    </submittedName>
</protein>
<gene>
    <name evidence="2" type="ORF">SIL82_05360</name>
</gene>
<dbReference type="Proteomes" id="UP001279660">
    <property type="component" value="Unassembled WGS sequence"/>
</dbReference>
<feature type="compositionally biased region" description="Low complexity" evidence="1">
    <location>
        <begin position="157"/>
        <end position="172"/>
    </location>
</feature>
<feature type="compositionally biased region" description="Low complexity" evidence="1">
    <location>
        <begin position="47"/>
        <end position="65"/>
    </location>
</feature>
<dbReference type="RefSeq" id="WP_010404635.1">
    <property type="nucleotide sequence ID" value="NZ_JAWXXV010000001.1"/>
</dbReference>
<proteinExistence type="predicted"/>
<dbReference type="EMBL" id="JAWXXV010000001">
    <property type="protein sequence ID" value="MDX5983681.1"/>
    <property type="molecule type" value="Genomic_DNA"/>
</dbReference>
<keyword evidence="3" id="KW-1185">Reference proteome</keyword>
<evidence type="ECO:0000256" key="1">
    <source>
        <dbReference type="SAM" id="MobiDB-lite"/>
    </source>
</evidence>
<accession>A0ABU4PHK9</accession>
<comment type="caution">
    <text evidence="2">The sequence shown here is derived from an EMBL/GenBank/DDBJ whole genome shotgun (WGS) entry which is preliminary data.</text>
</comment>